<dbReference type="OrthoDB" id="4090474at2759"/>
<name>A0A9W7DGQ5_AMBMO</name>
<feature type="compositionally biased region" description="Polar residues" evidence="1">
    <location>
        <begin position="421"/>
        <end position="440"/>
    </location>
</feature>
<feature type="region of interest" description="Disordered" evidence="1">
    <location>
        <begin position="326"/>
        <end position="490"/>
    </location>
</feature>
<keyword evidence="2" id="KW-0812">Transmembrane</keyword>
<evidence type="ECO:0000256" key="1">
    <source>
        <dbReference type="SAM" id="MobiDB-lite"/>
    </source>
</evidence>
<evidence type="ECO:0000256" key="2">
    <source>
        <dbReference type="SAM" id="Phobius"/>
    </source>
</evidence>
<evidence type="ECO:0000313" key="5">
    <source>
        <dbReference type="Proteomes" id="UP001165063"/>
    </source>
</evidence>
<keyword evidence="2" id="KW-0472">Membrane</keyword>
<evidence type="ECO:0000259" key="3">
    <source>
        <dbReference type="Pfam" id="PF09463"/>
    </source>
</evidence>
<comment type="caution">
    <text evidence="4">The sequence shown here is derived from an EMBL/GenBank/DDBJ whole genome shotgun (WGS) entry which is preliminary data.</text>
</comment>
<dbReference type="Proteomes" id="UP001165063">
    <property type="component" value="Unassembled WGS sequence"/>
</dbReference>
<dbReference type="AlphaFoldDB" id="A0A9W7DGQ5"/>
<dbReference type="EMBL" id="BSXU01001765">
    <property type="protein sequence ID" value="GMG30834.1"/>
    <property type="molecule type" value="Genomic_DNA"/>
</dbReference>
<feature type="domain" description="Membrane anchor Opy2 N-terminal" evidence="3">
    <location>
        <begin position="26"/>
        <end position="59"/>
    </location>
</feature>
<feature type="compositionally biased region" description="Acidic residues" evidence="1">
    <location>
        <begin position="357"/>
        <end position="374"/>
    </location>
</feature>
<gene>
    <name evidence="4" type="ORF">Amon01_000390900</name>
</gene>
<dbReference type="InterPro" id="IPR018571">
    <property type="entry name" value="Membrane_anchor_Opy2_N"/>
</dbReference>
<reference evidence="4" key="1">
    <citation type="submission" date="2023-04" db="EMBL/GenBank/DDBJ databases">
        <title>Ambrosiozyma monospora NBRC 1965.</title>
        <authorList>
            <person name="Ichikawa N."/>
            <person name="Sato H."/>
            <person name="Tonouchi N."/>
        </authorList>
    </citation>
    <scope>NUCLEOTIDE SEQUENCE</scope>
    <source>
        <strain evidence="4">NBRC 1965</strain>
    </source>
</reference>
<feature type="transmembrane region" description="Helical" evidence="2">
    <location>
        <begin position="80"/>
        <end position="103"/>
    </location>
</feature>
<feature type="region of interest" description="Disordered" evidence="1">
    <location>
        <begin position="229"/>
        <end position="261"/>
    </location>
</feature>
<protein>
    <submittedName>
        <fullName evidence="4">Unnamed protein product</fullName>
    </submittedName>
</protein>
<keyword evidence="2" id="KW-1133">Transmembrane helix</keyword>
<keyword evidence="5" id="KW-1185">Reference proteome</keyword>
<evidence type="ECO:0000313" key="4">
    <source>
        <dbReference type="EMBL" id="GMG30834.1"/>
    </source>
</evidence>
<sequence>MGVIYRNYLRDIELLGRSDDGISSDCVQCGDPPECPTCPDGEECRQVTQSCDQCATATCEKTTDSLNSSKSTSSSDTAKIGGIAGGVAAFVIILLMIGLFFIYKKWYKKKYPNGFFYYYEDDDEETQDKEALIEDRSHAEEMAARRQSQMSSANSVFTRASNIINVAYIPGVTVRNPRVKKSDVSSNRALSIFSRETYFSDLENASINGGHVAVRGATPVLVKVEKDSYNFDEPGNESSSSINNGANGSDNNSINNNSDGSGMPAAAANAFKVTKSGYRPGLQQQFIIEEADEEEEEESDDEIENNNELGYGSSFALTAANMGSSAASSKRSVTTPTSTQYAPPISLRSTPQPLDSDGTDDSDSDLGDSDEENIEYLTTQMQEGKLHLDKRRMSLPFNKNEHMKQLQQQGKDPKPSPLRVLNSSILSPTSVTSGQDQQSSRLEDIPLTILSEDDEDESGDDVLLDLSIPSGKNPVEASLNSPIDSLTRMK</sequence>
<dbReference type="Pfam" id="PF09463">
    <property type="entry name" value="Opy2"/>
    <property type="match status" value="1"/>
</dbReference>
<proteinExistence type="predicted"/>
<feature type="compositionally biased region" description="Polar residues" evidence="1">
    <location>
        <begin position="326"/>
        <end position="353"/>
    </location>
</feature>
<organism evidence="4 5">
    <name type="scientific">Ambrosiozyma monospora</name>
    <name type="common">Yeast</name>
    <name type="synonym">Endomycopsis monosporus</name>
    <dbReference type="NCBI Taxonomy" id="43982"/>
    <lineage>
        <taxon>Eukaryota</taxon>
        <taxon>Fungi</taxon>
        <taxon>Dikarya</taxon>
        <taxon>Ascomycota</taxon>
        <taxon>Saccharomycotina</taxon>
        <taxon>Pichiomycetes</taxon>
        <taxon>Pichiales</taxon>
        <taxon>Pichiaceae</taxon>
        <taxon>Ambrosiozyma</taxon>
    </lineage>
</organism>
<feature type="compositionally biased region" description="Low complexity" evidence="1">
    <location>
        <begin position="236"/>
        <end position="261"/>
    </location>
</feature>
<accession>A0A9W7DGQ5</accession>
<feature type="compositionally biased region" description="Acidic residues" evidence="1">
    <location>
        <begin position="451"/>
        <end position="463"/>
    </location>
</feature>